<evidence type="ECO:0000256" key="1">
    <source>
        <dbReference type="ARBA" id="ARBA00022801"/>
    </source>
</evidence>
<dbReference type="InterPro" id="IPR029058">
    <property type="entry name" value="AB_hydrolase_fold"/>
</dbReference>
<dbReference type="GO" id="GO:0005737">
    <property type="term" value="C:cytoplasm"/>
    <property type="evidence" value="ECO:0007669"/>
    <property type="project" value="TreeGrafter"/>
</dbReference>
<dbReference type="EMBL" id="KZ825521">
    <property type="protein sequence ID" value="PYI30057.1"/>
    <property type="molecule type" value="Genomic_DNA"/>
</dbReference>
<dbReference type="PANTHER" id="PTHR48070">
    <property type="entry name" value="ESTERASE OVCA2"/>
    <property type="match status" value="1"/>
</dbReference>
<dbReference type="SUPFAM" id="SSF53474">
    <property type="entry name" value="alpha/beta-Hydrolases"/>
    <property type="match status" value="1"/>
</dbReference>
<dbReference type="InterPro" id="IPR005645">
    <property type="entry name" value="FSH-like_dom"/>
</dbReference>
<gene>
    <name evidence="3" type="ORF">BP00DRAFT_426927</name>
</gene>
<dbReference type="Gene3D" id="3.40.50.1820">
    <property type="entry name" value="alpha/beta hydrolase"/>
    <property type="match status" value="1"/>
</dbReference>
<reference evidence="3 4" key="1">
    <citation type="submission" date="2018-02" db="EMBL/GenBank/DDBJ databases">
        <title>The genomes of Aspergillus section Nigri reveals drivers in fungal speciation.</title>
        <authorList>
            <consortium name="DOE Joint Genome Institute"/>
            <person name="Vesth T.C."/>
            <person name="Nybo J."/>
            <person name="Theobald S."/>
            <person name="Brandl J."/>
            <person name="Frisvad J.C."/>
            <person name="Nielsen K.F."/>
            <person name="Lyhne E.K."/>
            <person name="Kogle M.E."/>
            <person name="Kuo A."/>
            <person name="Riley R."/>
            <person name="Clum A."/>
            <person name="Nolan M."/>
            <person name="Lipzen A."/>
            <person name="Salamov A."/>
            <person name="Henrissat B."/>
            <person name="Wiebenga A."/>
            <person name="De vries R.P."/>
            <person name="Grigoriev I.V."/>
            <person name="Mortensen U.H."/>
            <person name="Andersen M.R."/>
            <person name="Baker S.E."/>
        </authorList>
    </citation>
    <scope>NUCLEOTIDE SEQUENCE [LARGE SCALE GENOMIC DNA]</scope>
    <source>
        <strain evidence="3 4">CBS 114.80</strain>
    </source>
</reference>
<accession>A0A2V5J016</accession>
<name>A0A2V5J016_9EURO</name>
<organism evidence="3 4">
    <name type="scientific">Aspergillus indologenus CBS 114.80</name>
    <dbReference type="NCBI Taxonomy" id="1450541"/>
    <lineage>
        <taxon>Eukaryota</taxon>
        <taxon>Fungi</taxon>
        <taxon>Dikarya</taxon>
        <taxon>Ascomycota</taxon>
        <taxon>Pezizomycotina</taxon>
        <taxon>Eurotiomycetes</taxon>
        <taxon>Eurotiomycetidae</taxon>
        <taxon>Eurotiales</taxon>
        <taxon>Aspergillaceae</taxon>
        <taxon>Aspergillus</taxon>
        <taxon>Aspergillus subgen. Circumdati</taxon>
    </lineage>
</organism>
<protein>
    <recommendedName>
        <fullName evidence="2">Serine hydrolase domain-containing protein</fullName>
    </recommendedName>
</protein>
<evidence type="ECO:0000259" key="2">
    <source>
        <dbReference type="Pfam" id="PF03959"/>
    </source>
</evidence>
<proteinExistence type="predicted"/>
<keyword evidence="4" id="KW-1185">Reference proteome</keyword>
<dbReference type="AlphaFoldDB" id="A0A2V5J016"/>
<dbReference type="GO" id="GO:0019748">
    <property type="term" value="P:secondary metabolic process"/>
    <property type="evidence" value="ECO:0007669"/>
    <property type="project" value="TreeGrafter"/>
</dbReference>
<keyword evidence="1" id="KW-0378">Hydrolase</keyword>
<dbReference type="GO" id="GO:0005634">
    <property type="term" value="C:nucleus"/>
    <property type="evidence" value="ECO:0007669"/>
    <property type="project" value="TreeGrafter"/>
</dbReference>
<dbReference type="PANTHER" id="PTHR48070:SF4">
    <property type="entry name" value="ESTERASE ALNB"/>
    <property type="match status" value="1"/>
</dbReference>
<dbReference type="Pfam" id="PF03959">
    <property type="entry name" value="FSH1"/>
    <property type="match status" value="1"/>
</dbReference>
<feature type="domain" description="Serine hydrolase" evidence="2">
    <location>
        <begin position="2"/>
        <end position="71"/>
    </location>
</feature>
<evidence type="ECO:0000313" key="3">
    <source>
        <dbReference type="EMBL" id="PYI30057.1"/>
    </source>
</evidence>
<evidence type="ECO:0000313" key="4">
    <source>
        <dbReference type="Proteomes" id="UP000248817"/>
    </source>
</evidence>
<dbReference type="Proteomes" id="UP000248817">
    <property type="component" value="Unassembled WGS sequence"/>
</dbReference>
<dbReference type="GO" id="GO:0016787">
    <property type="term" value="F:hydrolase activity"/>
    <property type="evidence" value="ECO:0007669"/>
    <property type="project" value="UniProtKB-KW"/>
</dbReference>
<sequence length="88" mass="9705">MDVIEAEGPFDGVIGFSQGASLALSILYHHEISHPSRPPPFRFAVFFCAVLSISPDPMFNKDLISKYARYYKQAKQDAGGWGEVAPIC</sequence>
<dbReference type="InterPro" id="IPR050593">
    <property type="entry name" value="LovG"/>
</dbReference>